<keyword evidence="3" id="KW-1185">Reference proteome</keyword>
<name>A0ABY8P3R8_9GAMM</name>
<dbReference type="PANTHER" id="PTHR43236">
    <property type="entry name" value="ANTITOXIN HIGA1"/>
    <property type="match status" value="1"/>
</dbReference>
<dbReference type="Pfam" id="PF06114">
    <property type="entry name" value="Peptidase_M78"/>
    <property type="match status" value="1"/>
</dbReference>
<feature type="domain" description="IrrE N-terminal-like" evidence="1">
    <location>
        <begin position="35"/>
        <end position="163"/>
    </location>
</feature>
<reference evidence="2 3" key="1">
    <citation type="submission" date="2023-04" db="EMBL/GenBank/DDBJ databases">
        <title>Genome dynamics across the evolutionary transition to endosymbiosis.</title>
        <authorList>
            <person name="Siozios S."/>
            <person name="Nadal-Jimenez P."/>
            <person name="Azagi T."/>
            <person name="Sprong H."/>
            <person name="Frost C.L."/>
            <person name="Parratt S.R."/>
            <person name="Taylor G."/>
            <person name="Brettell L."/>
            <person name="Lew K.C."/>
            <person name="Croft L."/>
            <person name="King K.C."/>
            <person name="Brockhurst M.A."/>
            <person name="Hypsa V."/>
            <person name="Novakova E."/>
            <person name="Darby A.C."/>
            <person name="Hurst G.D.D."/>
        </authorList>
    </citation>
    <scope>NUCLEOTIDE SEQUENCE [LARGE SCALE GENOMIC DNA]</scope>
    <source>
        <strain evidence="3">aApi_AU</strain>
    </source>
</reference>
<dbReference type="RefSeq" id="WP_280938509.1">
    <property type="nucleotide sequence ID" value="NZ_CP123759.1"/>
</dbReference>
<dbReference type="InterPro" id="IPR010359">
    <property type="entry name" value="IrrE_HExxH"/>
</dbReference>
<proteinExistence type="predicted"/>
<protein>
    <submittedName>
        <fullName evidence="2">ImmA/IrrE family metallo-endopeptidase</fullName>
    </submittedName>
</protein>
<dbReference type="Proteomes" id="UP001231859">
    <property type="component" value="Chromosome"/>
</dbReference>
<dbReference type="Gene3D" id="1.10.10.2910">
    <property type="match status" value="1"/>
</dbReference>
<dbReference type="EMBL" id="CP123759">
    <property type="protein sequence ID" value="WGO83621.1"/>
    <property type="molecule type" value="Genomic_DNA"/>
</dbReference>
<dbReference type="PANTHER" id="PTHR43236:SF2">
    <property type="entry name" value="BLL0069 PROTEIN"/>
    <property type="match status" value="1"/>
</dbReference>
<gene>
    <name evidence="2" type="ORF">QG404_01450</name>
</gene>
<evidence type="ECO:0000313" key="3">
    <source>
        <dbReference type="Proteomes" id="UP001231859"/>
    </source>
</evidence>
<organism evidence="2 3">
    <name type="scientific">Arsenophonus apicola</name>
    <dbReference type="NCBI Taxonomy" id="2879119"/>
    <lineage>
        <taxon>Bacteria</taxon>
        <taxon>Pseudomonadati</taxon>
        <taxon>Pseudomonadota</taxon>
        <taxon>Gammaproteobacteria</taxon>
        <taxon>Enterobacterales</taxon>
        <taxon>Morganellaceae</taxon>
        <taxon>Arsenophonus</taxon>
    </lineage>
</organism>
<dbReference type="InterPro" id="IPR052345">
    <property type="entry name" value="Rad_response_metalloprotease"/>
</dbReference>
<evidence type="ECO:0000259" key="1">
    <source>
        <dbReference type="Pfam" id="PF06114"/>
    </source>
</evidence>
<accession>A0ABY8P3R8</accession>
<sequence length="166" mass="18880">MKLTNSSEWVSLTKEQASLIRKHQLQFPILVGVIAKELGITVKKSTLAAGISGEIKEENGIVIIKINRHDVKERQRFTLAHEIAHFLLHRDRIGDGITDDILYRSKLSDFMEIQANRLAADILMPSYLIQQKLKEFTGLRDEEKYEKLADIAEVSTTAIKIRLGKI</sequence>
<evidence type="ECO:0000313" key="2">
    <source>
        <dbReference type="EMBL" id="WGO83621.1"/>
    </source>
</evidence>